<evidence type="ECO:0000256" key="1">
    <source>
        <dbReference type="ARBA" id="ARBA00022630"/>
    </source>
</evidence>
<dbReference type="InterPro" id="IPR036318">
    <property type="entry name" value="FAD-bd_PCMH-like_sf"/>
</dbReference>
<evidence type="ECO:0000313" key="7">
    <source>
        <dbReference type="Proteomes" id="UP000254919"/>
    </source>
</evidence>
<dbReference type="AlphaFoldDB" id="A0A1S8D399"/>
<protein>
    <submittedName>
        <fullName evidence="5">4-cresol dehydrogenase [hydroxylating] flavoprotein subunit</fullName>
        <ecNumber evidence="5">1.17.9.1</ecNumber>
    </submittedName>
    <submittedName>
        <fullName evidence="4">p-cresol methylhydroxylase</fullName>
    </submittedName>
</protein>
<keyword evidence="5" id="KW-0560">Oxidoreductase</keyword>
<dbReference type="InterPro" id="IPR016171">
    <property type="entry name" value="Vanillyl_alc_oxidase_C-sub2"/>
</dbReference>
<dbReference type="RefSeq" id="WP_019460530.1">
    <property type="nucleotide sequence ID" value="NZ_AP031463.1"/>
</dbReference>
<evidence type="ECO:0000313" key="5">
    <source>
        <dbReference type="EMBL" id="SUE95266.1"/>
    </source>
</evidence>
<dbReference type="Gene3D" id="3.30.465.10">
    <property type="match status" value="1"/>
</dbReference>
<dbReference type="Gene3D" id="1.10.45.10">
    <property type="entry name" value="Vanillyl-alcohol Oxidase, Chain A, domain 4"/>
    <property type="match status" value="1"/>
</dbReference>
<evidence type="ECO:0000256" key="2">
    <source>
        <dbReference type="ARBA" id="ARBA00022827"/>
    </source>
</evidence>
<dbReference type="PROSITE" id="PS51387">
    <property type="entry name" value="FAD_PCMH"/>
    <property type="match status" value="1"/>
</dbReference>
<dbReference type="SUPFAM" id="SSF56176">
    <property type="entry name" value="FAD-binding/transporter-associated domain-like"/>
    <property type="match status" value="1"/>
</dbReference>
<dbReference type="GO" id="GO:1903457">
    <property type="term" value="P:lactate catabolic process"/>
    <property type="evidence" value="ECO:0007669"/>
    <property type="project" value="TreeGrafter"/>
</dbReference>
<evidence type="ECO:0000259" key="3">
    <source>
        <dbReference type="PROSITE" id="PS51387"/>
    </source>
</evidence>
<reference evidence="4 6" key="1">
    <citation type="submission" date="2016-12" db="EMBL/GenBank/DDBJ databases">
        <title>Draft genome sequence of Roseomonas mucosa strain AU37, isolated from a peripheral intravenous catheter.</title>
        <authorList>
            <person name="Choudhury M.A."/>
            <person name="Sidjabat H.E."/>
            <person name="Wailan A.M."/>
            <person name="Zhang L."/>
            <person name="Marsh N.M."/>
            <person name="Rickard C.M."/>
            <person name="Davies M."/>
            <person name="Mcmillan D.J."/>
        </authorList>
    </citation>
    <scope>NUCLEOTIDE SEQUENCE [LARGE SCALE GENOMIC DNA]</scope>
    <source>
        <strain evidence="4 6">SAVE376</strain>
    </source>
</reference>
<dbReference type="EMBL" id="LLWF02000044">
    <property type="protein sequence ID" value="ONH82711.1"/>
    <property type="molecule type" value="Genomic_DNA"/>
</dbReference>
<dbReference type="Gene3D" id="3.30.43.10">
    <property type="entry name" value="Uridine Diphospho-n-acetylenolpyruvylglucosamine Reductase, domain 2"/>
    <property type="match status" value="1"/>
</dbReference>
<proteinExistence type="predicted"/>
<dbReference type="InterPro" id="IPR016170">
    <property type="entry name" value="Cytok_DH_C_sf"/>
</dbReference>
<dbReference type="Proteomes" id="UP000254919">
    <property type="component" value="Unassembled WGS sequence"/>
</dbReference>
<evidence type="ECO:0000313" key="6">
    <source>
        <dbReference type="Proteomes" id="UP000054844"/>
    </source>
</evidence>
<gene>
    <name evidence="5" type="primary">pchF</name>
    <name evidence="4" type="ORF">APZ41_013190</name>
    <name evidence="5" type="ORF">NCTC13291_04149</name>
</gene>
<dbReference type="Pfam" id="PF01565">
    <property type="entry name" value="FAD_binding_4"/>
    <property type="match status" value="1"/>
</dbReference>
<keyword evidence="1" id="KW-0285">Flavoprotein</keyword>
<dbReference type="Gene3D" id="3.40.462.10">
    <property type="entry name" value="FAD-linked oxidases, C-terminal domain"/>
    <property type="match status" value="1"/>
</dbReference>
<dbReference type="GeneID" id="99631476"/>
<dbReference type="InterPro" id="IPR016164">
    <property type="entry name" value="FAD-linked_Oxase-like_C"/>
</dbReference>
<evidence type="ECO:0000313" key="4">
    <source>
        <dbReference type="EMBL" id="ONH82711.1"/>
    </source>
</evidence>
<organism evidence="4 6">
    <name type="scientific">Roseomonas mucosa</name>
    <dbReference type="NCBI Taxonomy" id="207340"/>
    <lineage>
        <taxon>Bacteria</taxon>
        <taxon>Pseudomonadati</taxon>
        <taxon>Pseudomonadota</taxon>
        <taxon>Alphaproteobacteria</taxon>
        <taxon>Acetobacterales</taxon>
        <taxon>Roseomonadaceae</taxon>
        <taxon>Roseomonas</taxon>
    </lineage>
</organism>
<dbReference type="PANTHER" id="PTHR11748:SF114">
    <property type="entry name" value="ARYL-ALCOHOL OXIDASE VANILLYL-ALCOHOL OXIDASE (AFU_ORTHOLOGUE AFUA_3G09500)-RELATED"/>
    <property type="match status" value="1"/>
</dbReference>
<dbReference type="InterPro" id="IPR016166">
    <property type="entry name" value="FAD-bd_PCMH"/>
</dbReference>
<keyword evidence="6" id="KW-1185">Reference proteome</keyword>
<dbReference type="GO" id="GO:0018695">
    <property type="term" value="F:4-cresol dehydrogenase (hydroxylating) activity"/>
    <property type="evidence" value="ECO:0007669"/>
    <property type="project" value="UniProtKB-EC"/>
</dbReference>
<dbReference type="InterPro" id="IPR016167">
    <property type="entry name" value="FAD-bd_PCMH_sub1"/>
</dbReference>
<dbReference type="GO" id="GO:0071949">
    <property type="term" value="F:FAD binding"/>
    <property type="evidence" value="ECO:0007669"/>
    <property type="project" value="InterPro"/>
</dbReference>
<dbReference type="GO" id="GO:0004458">
    <property type="term" value="F:D-lactate dehydrogenase (cytochrome) activity"/>
    <property type="evidence" value="ECO:0007669"/>
    <property type="project" value="TreeGrafter"/>
</dbReference>
<dbReference type="InterPro" id="IPR016169">
    <property type="entry name" value="FAD-bd_PCMH_sub2"/>
</dbReference>
<dbReference type="OrthoDB" id="9811557at2"/>
<dbReference type="InterPro" id="IPR006094">
    <property type="entry name" value="Oxid_FAD_bind_N"/>
</dbReference>
<dbReference type="Proteomes" id="UP000054844">
    <property type="component" value="Unassembled WGS sequence"/>
</dbReference>
<dbReference type="EMBL" id="UGVN01000002">
    <property type="protein sequence ID" value="SUE95266.1"/>
    <property type="molecule type" value="Genomic_DNA"/>
</dbReference>
<accession>A0A1S8D399</accession>
<dbReference type="SUPFAM" id="SSF55103">
    <property type="entry name" value="FAD-linked oxidases, C-terminal domain"/>
    <property type="match status" value="1"/>
</dbReference>
<dbReference type="PANTHER" id="PTHR11748">
    <property type="entry name" value="D-LACTATE DEHYDROGENASE"/>
    <property type="match status" value="1"/>
</dbReference>
<reference evidence="5 7" key="2">
    <citation type="submission" date="2018-06" db="EMBL/GenBank/DDBJ databases">
        <authorList>
            <consortium name="Pathogen Informatics"/>
            <person name="Doyle S."/>
        </authorList>
    </citation>
    <scope>NUCLEOTIDE SEQUENCE [LARGE SCALE GENOMIC DNA]</scope>
    <source>
        <strain evidence="5 7">NCTC13291</strain>
    </source>
</reference>
<keyword evidence="2" id="KW-0274">FAD</keyword>
<name>A0A1S8D399_9PROT</name>
<feature type="domain" description="FAD-binding PCMH-type" evidence="3">
    <location>
        <begin position="49"/>
        <end position="237"/>
    </location>
</feature>
<sequence>MLPPNISADAWNQALASFRHAVGDEWVFTSDEDTSLYRDAYSPVWDEANERLISAAVAPKSAEEVQAIVRTAHEHGIPVFPISTGKNVGYGGSAPNLSGSVVIDMKRMNKVIQVDDKRHFAIVEPGVSYFDLYRYIQDNKLNVWIDVPDPGWGSVLGNALDHGVGHTWYNYRDHFGSHCGLEVVLPDGELMRTGMGAMPGAPTFADFRYGFGPYVDGLFAQAGFGVVTKMGIHLMPPPEAFLHRRVFVRRREDLVPLIEISNRLEDAGLIGMPLYESPMFYAQFADTELRSIGKSADVWNGNAINRYSADKGVAPWQLGLSFYGPMPVIEASWQYARSLYEKAIPGVRFEDVETLSFPLNQDQAEAVKHKVLIGMPNMNVFSLGARSQTNPNPADGHLLFSPMVPRTGDEVFKAQRIFTEGMREMGVDFPMAYGPFTAPFTWIPRVFALTTGLPVSRSDKAMNKLSRDTMSRLIAFGAEHGYGEYRTPPLFQDQVMGTYSFNDNILRRFCESLKDAIDPKGIIAPGRGGFWPKAMRKAEK</sequence>
<dbReference type="STRING" id="207340.APZ41_013190"/>
<dbReference type="GO" id="GO:0008720">
    <property type="term" value="F:D-lactate dehydrogenase (NAD+) activity"/>
    <property type="evidence" value="ECO:0007669"/>
    <property type="project" value="TreeGrafter"/>
</dbReference>
<dbReference type="EC" id="1.17.9.1" evidence="5"/>